<protein>
    <submittedName>
        <fullName evidence="1">YecA family protein</fullName>
    </submittedName>
</protein>
<reference evidence="1" key="2">
    <citation type="journal article" date="2021" name="PeerJ">
        <title>Extensive microbial diversity within the chicken gut microbiome revealed by metagenomics and culture.</title>
        <authorList>
            <person name="Gilroy R."/>
            <person name="Ravi A."/>
            <person name="Getino M."/>
            <person name="Pursley I."/>
            <person name="Horton D.L."/>
            <person name="Alikhan N.F."/>
            <person name="Baker D."/>
            <person name="Gharbi K."/>
            <person name="Hall N."/>
            <person name="Watson M."/>
            <person name="Adriaenssens E.M."/>
            <person name="Foster-Nyarko E."/>
            <person name="Jarju S."/>
            <person name="Secka A."/>
            <person name="Antonio M."/>
            <person name="Oren A."/>
            <person name="Chaudhuri R.R."/>
            <person name="La Ragione R."/>
            <person name="Hildebrand F."/>
            <person name="Pallen M.J."/>
        </authorList>
    </citation>
    <scope>NUCLEOTIDE SEQUENCE</scope>
    <source>
        <strain evidence="1">7463</strain>
    </source>
</reference>
<organism evidence="1 2">
    <name type="scientific">Candidatus Aphodousia faecigallinarum</name>
    <dbReference type="NCBI Taxonomy" id="2840677"/>
    <lineage>
        <taxon>Bacteria</taxon>
        <taxon>Pseudomonadati</taxon>
        <taxon>Pseudomonadota</taxon>
        <taxon>Betaproteobacteria</taxon>
        <taxon>Burkholderiales</taxon>
        <taxon>Sutterellaceae</taxon>
        <taxon>Sutterellaceae incertae sedis</taxon>
        <taxon>Candidatus Aphodousia</taxon>
    </lineage>
</organism>
<proteinExistence type="predicted"/>
<dbReference type="NCBIfam" id="TIGR02292">
    <property type="entry name" value="ygfB_yecA"/>
    <property type="match status" value="1"/>
</dbReference>
<dbReference type="AlphaFoldDB" id="A0A9D1IKF8"/>
<dbReference type="Proteomes" id="UP000824083">
    <property type="component" value="Unassembled WGS sequence"/>
</dbReference>
<dbReference type="InterPro" id="IPR011978">
    <property type="entry name" value="YgfB-like"/>
</dbReference>
<gene>
    <name evidence="1" type="ORF">IAC56_05365</name>
</gene>
<accession>A0A9D1IKF8</accession>
<dbReference type="EMBL" id="DVMY01000085">
    <property type="protein sequence ID" value="HIU37684.1"/>
    <property type="molecule type" value="Genomic_DNA"/>
</dbReference>
<comment type="caution">
    <text evidence="1">The sequence shown here is derived from an EMBL/GenBank/DDBJ whole genome shotgun (WGS) entry which is preliminary data.</text>
</comment>
<dbReference type="SUPFAM" id="SSF101327">
    <property type="entry name" value="YgfB-like"/>
    <property type="match status" value="1"/>
</dbReference>
<sequence length="222" mass="24725">MTHTSSNPALKENEFVLLDELLSQIDEKSLAMDASQADGFLTALCLLPQEISPSEWMPLIFCAPGATSSSLEEQKQTLLEELLYRRYKEINYRLAHLQPIDPIVYDPEDDNGNPLHGEEELVALKPFASGFLTAAQTWPGLLDSEEPAVASSLIGIWRHLPDDEIGDFAPVRDELLSDSPLENLDDAIEDMALCIKQVAAVTRGFANKKTPSNPKKQTRRHR</sequence>
<evidence type="ECO:0000313" key="2">
    <source>
        <dbReference type="Proteomes" id="UP000824083"/>
    </source>
</evidence>
<name>A0A9D1IKF8_9BURK</name>
<dbReference type="Pfam" id="PF03695">
    <property type="entry name" value="UPF0149"/>
    <property type="match status" value="1"/>
</dbReference>
<evidence type="ECO:0000313" key="1">
    <source>
        <dbReference type="EMBL" id="HIU37684.1"/>
    </source>
</evidence>
<dbReference type="InterPro" id="IPR036255">
    <property type="entry name" value="YgfB-like_sf"/>
</dbReference>
<reference evidence="1" key="1">
    <citation type="submission" date="2020-10" db="EMBL/GenBank/DDBJ databases">
        <authorList>
            <person name="Gilroy R."/>
        </authorList>
    </citation>
    <scope>NUCLEOTIDE SEQUENCE</scope>
    <source>
        <strain evidence="1">7463</strain>
    </source>
</reference>